<dbReference type="PANTHER" id="PTHR32361:SF9">
    <property type="entry name" value="FERRIC REDUCTASE TRANSMEMBRANE COMPONENT 3-RELATED"/>
    <property type="match status" value="1"/>
</dbReference>
<keyword evidence="7" id="KW-0406">Ion transport</keyword>
<dbReference type="GO" id="GO:0005886">
    <property type="term" value="C:plasma membrane"/>
    <property type="evidence" value="ECO:0007669"/>
    <property type="project" value="TreeGrafter"/>
</dbReference>
<dbReference type="InterPro" id="IPR013130">
    <property type="entry name" value="Fe3_Rdtase_TM_dom"/>
</dbReference>
<proteinExistence type="inferred from homology"/>
<evidence type="ECO:0000256" key="7">
    <source>
        <dbReference type="ARBA" id="ARBA00023065"/>
    </source>
</evidence>
<gene>
    <name evidence="13" type="ORF">K491DRAFT_771452</name>
</gene>
<feature type="transmembrane region" description="Helical" evidence="11">
    <location>
        <begin position="243"/>
        <end position="261"/>
    </location>
</feature>
<evidence type="ECO:0000256" key="11">
    <source>
        <dbReference type="SAM" id="Phobius"/>
    </source>
</evidence>
<dbReference type="InterPro" id="IPR013121">
    <property type="entry name" value="Fe_red_NAD-bd_6"/>
</dbReference>
<feature type="transmembrane region" description="Helical" evidence="11">
    <location>
        <begin position="27"/>
        <end position="44"/>
    </location>
</feature>
<dbReference type="GO" id="GO:0006879">
    <property type="term" value="P:intracellular iron ion homeostasis"/>
    <property type="evidence" value="ECO:0007669"/>
    <property type="project" value="TreeGrafter"/>
</dbReference>
<dbReference type="InterPro" id="IPR017927">
    <property type="entry name" value="FAD-bd_FR_type"/>
</dbReference>
<keyword evidence="3" id="KW-0813">Transport</keyword>
<keyword evidence="8 11" id="KW-0472">Membrane</keyword>
<dbReference type="OrthoDB" id="3944240at2759"/>
<feature type="transmembrane region" description="Helical" evidence="11">
    <location>
        <begin position="107"/>
        <end position="129"/>
    </location>
</feature>
<evidence type="ECO:0000256" key="3">
    <source>
        <dbReference type="ARBA" id="ARBA00022448"/>
    </source>
</evidence>
<comment type="subcellular location">
    <subcellularLocation>
        <location evidence="1">Membrane</location>
        <topology evidence="1">Multi-pass membrane protein</topology>
    </subcellularLocation>
</comment>
<feature type="domain" description="FAD-binding FR-type" evidence="12">
    <location>
        <begin position="299"/>
        <end position="470"/>
    </location>
</feature>
<dbReference type="GO" id="GO:0006826">
    <property type="term" value="P:iron ion transport"/>
    <property type="evidence" value="ECO:0007669"/>
    <property type="project" value="TreeGrafter"/>
</dbReference>
<evidence type="ECO:0000256" key="2">
    <source>
        <dbReference type="ARBA" id="ARBA00006278"/>
    </source>
</evidence>
<name>A0A6A6SPN2_9PLEO</name>
<dbReference type="PROSITE" id="PS51384">
    <property type="entry name" value="FAD_FR"/>
    <property type="match status" value="1"/>
</dbReference>
<evidence type="ECO:0000313" key="14">
    <source>
        <dbReference type="Proteomes" id="UP000799324"/>
    </source>
</evidence>
<dbReference type="GO" id="GO:0000293">
    <property type="term" value="F:ferric-chelate reductase activity"/>
    <property type="evidence" value="ECO:0007669"/>
    <property type="project" value="TreeGrafter"/>
</dbReference>
<dbReference type="AlphaFoldDB" id="A0A6A6SPN2"/>
<dbReference type="GO" id="GO:0015677">
    <property type="term" value="P:copper ion import"/>
    <property type="evidence" value="ECO:0007669"/>
    <property type="project" value="TreeGrafter"/>
</dbReference>
<keyword evidence="4 11" id="KW-0812">Transmembrane</keyword>
<feature type="compositionally biased region" description="Acidic residues" evidence="10">
    <location>
        <begin position="607"/>
        <end position="618"/>
    </location>
</feature>
<keyword evidence="14" id="KW-1185">Reference proteome</keyword>
<reference evidence="13" key="1">
    <citation type="journal article" date="2020" name="Stud. Mycol.">
        <title>101 Dothideomycetes genomes: a test case for predicting lifestyles and emergence of pathogens.</title>
        <authorList>
            <person name="Haridas S."/>
            <person name="Albert R."/>
            <person name="Binder M."/>
            <person name="Bloem J."/>
            <person name="Labutti K."/>
            <person name="Salamov A."/>
            <person name="Andreopoulos B."/>
            <person name="Baker S."/>
            <person name="Barry K."/>
            <person name="Bills G."/>
            <person name="Bluhm B."/>
            <person name="Cannon C."/>
            <person name="Castanera R."/>
            <person name="Culley D."/>
            <person name="Daum C."/>
            <person name="Ezra D."/>
            <person name="Gonzalez J."/>
            <person name="Henrissat B."/>
            <person name="Kuo A."/>
            <person name="Liang C."/>
            <person name="Lipzen A."/>
            <person name="Lutzoni F."/>
            <person name="Magnuson J."/>
            <person name="Mondo S."/>
            <person name="Nolan M."/>
            <person name="Ohm R."/>
            <person name="Pangilinan J."/>
            <person name="Park H.-J."/>
            <person name="Ramirez L."/>
            <person name="Alfaro M."/>
            <person name="Sun H."/>
            <person name="Tritt A."/>
            <person name="Yoshinaga Y."/>
            <person name="Zwiers L.-H."/>
            <person name="Turgeon B."/>
            <person name="Goodwin S."/>
            <person name="Spatafora J."/>
            <person name="Crous P."/>
            <person name="Grigoriev I."/>
        </authorList>
    </citation>
    <scope>NUCLEOTIDE SEQUENCE</scope>
    <source>
        <strain evidence="13">CBS 122681</strain>
    </source>
</reference>
<dbReference type="Gene3D" id="3.40.50.80">
    <property type="entry name" value="Nucleotide-binding domain of ferredoxin-NADP reductase (FNR) module"/>
    <property type="match status" value="1"/>
</dbReference>
<keyword evidence="9" id="KW-0325">Glycoprotein</keyword>
<accession>A0A6A6SPN2</accession>
<feature type="region of interest" description="Disordered" evidence="10">
    <location>
        <begin position="600"/>
        <end position="634"/>
    </location>
</feature>
<keyword evidence="6" id="KW-0560">Oxidoreductase</keyword>
<dbReference type="InterPro" id="IPR039261">
    <property type="entry name" value="FNR_nucleotide-bd"/>
</dbReference>
<dbReference type="InterPro" id="IPR051410">
    <property type="entry name" value="Ferric/Cupric_Reductase"/>
</dbReference>
<evidence type="ECO:0000313" key="13">
    <source>
        <dbReference type="EMBL" id="KAF2649580.1"/>
    </source>
</evidence>
<evidence type="ECO:0000256" key="6">
    <source>
        <dbReference type="ARBA" id="ARBA00023002"/>
    </source>
</evidence>
<dbReference type="PANTHER" id="PTHR32361">
    <property type="entry name" value="FERRIC/CUPRIC REDUCTASE TRANSMEMBRANE COMPONENT"/>
    <property type="match status" value="1"/>
</dbReference>
<dbReference type="Proteomes" id="UP000799324">
    <property type="component" value="Unassembled WGS sequence"/>
</dbReference>
<evidence type="ECO:0000259" key="12">
    <source>
        <dbReference type="PROSITE" id="PS51384"/>
    </source>
</evidence>
<organism evidence="13 14">
    <name type="scientific">Lophiostoma macrostomum CBS 122681</name>
    <dbReference type="NCBI Taxonomy" id="1314788"/>
    <lineage>
        <taxon>Eukaryota</taxon>
        <taxon>Fungi</taxon>
        <taxon>Dikarya</taxon>
        <taxon>Ascomycota</taxon>
        <taxon>Pezizomycotina</taxon>
        <taxon>Dothideomycetes</taxon>
        <taxon>Pleosporomycetidae</taxon>
        <taxon>Pleosporales</taxon>
        <taxon>Lophiostomataceae</taxon>
        <taxon>Lophiostoma</taxon>
    </lineage>
</organism>
<sequence>MAQALDHTDGTRHGNHVRHGADVNRNLGLALWAVISLVLLLRAAQRLHSRWRRRSHGIRRSLRTRLPLLLVLVDRLDRFRAFLDALALVPFPAACGFRVSHLSLGRVLFVVAYGWTVLLLIVFVDGPALSSGFFVDDVGSRAAWVALAQVPFVVLLATKRGPLTLLAGVSYERVIWIHRWAGRGLALAATIHMSLNTSSTPVSEIATSKDQTMSAVRYGVGAYATLFWMVVSSVLPLRQWSFLAFRINHCFSTLFFAGLLFQHIPRFARLPLYVAAAFKVCDWLWAICSACRTNISLPVMSGIARPRRNEDCSSSSFGHAVKMSRPTIGRGSFSCSSESPGCSPNCTIMIRVCNVPVPWGPGQHVRLYLPQLGLLEMHPFTPATCPQVPVPPPLPPRHRRRDVEHGRVAPAPKALPSRDMVLFIRPHKGLTRRLAWYYSDWLSLPCPNSSRPSPSLKAFVVGPYGSPPVWENYEHLILIASSTGVSFILSVVDYLEQLCMEGKLRTRSIHFIWTVRHVEPRLDAAVVELLRRHSFLLSESGVKMAISFYATCPRSDMEAYNETSQPPDLFAHLRRPYRSHFHGKPPLRIRNPDDIYREYEEGRESETETETEDGEEGGDGARSSPASNASSTLIDEDEEPLLPQLESPSPKSAPQRGWWSRILALGSIRRQHPRYPIGAPLCNCQSVHRRAQSCKPTSSGDLIRRHFGIRPDLDHIIACSSAADKRRERTMVAVCSNGEVAKDARKAVSRLKLEYAMGRREGNVDVYTECFG</sequence>
<dbReference type="SFLD" id="SFLDG01168">
    <property type="entry name" value="Ferric_reductase_subgroup_(FRE"/>
    <property type="match status" value="1"/>
</dbReference>
<dbReference type="SUPFAM" id="SSF52343">
    <property type="entry name" value="Ferredoxin reductase-like, C-terminal NADP-linked domain"/>
    <property type="match status" value="1"/>
</dbReference>
<evidence type="ECO:0000256" key="9">
    <source>
        <dbReference type="ARBA" id="ARBA00023180"/>
    </source>
</evidence>
<dbReference type="Pfam" id="PF08030">
    <property type="entry name" value="NAD_binding_6"/>
    <property type="match status" value="1"/>
</dbReference>
<dbReference type="SFLD" id="SFLDS00052">
    <property type="entry name" value="Ferric_Reductase_Domain"/>
    <property type="match status" value="1"/>
</dbReference>
<evidence type="ECO:0000256" key="10">
    <source>
        <dbReference type="SAM" id="MobiDB-lite"/>
    </source>
</evidence>
<dbReference type="EMBL" id="MU004486">
    <property type="protein sequence ID" value="KAF2649580.1"/>
    <property type="molecule type" value="Genomic_DNA"/>
</dbReference>
<evidence type="ECO:0000256" key="5">
    <source>
        <dbReference type="ARBA" id="ARBA00022989"/>
    </source>
</evidence>
<keyword evidence="5 11" id="KW-1133">Transmembrane helix</keyword>
<evidence type="ECO:0000256" key="4">
    <source>
        <dbReference type="ARBA" id="ARBA00022692"/>
    </source>
</evidence>
<dbReference type="Pfam" id="PF01794">
    <property type="entry name" value="Ferric_reduct"/>
    <property type="match status" value="1"/>
</dbReference>
<evidence type="ECO:0000256" key="1">
    <source>
        <dbReference type="ARBA" id="ARBA00004141"/>
    </source>
</evidence>
<evidence type="ECO:0000256" key="8">
    <source>
        <dbReference type="ARBA" id="ARBA00023136"/>
    </source>
</evidence>
<protein>
    <recommendedName>
        <fullName evidence="12">FAD-binding FR-type domain-containing protein</fullName>
    </recommendedName>
</protein>
<feature type="transmembrane region" description="Helical" evidence="11">
    <location>
        <begin position="218"/>
        <end position="237"/>
    </location>
</feature>
<dbReference type="CDD" id="cd06186">
    <property type="entry name" value="NOX_Duox_like_FAD_NADP"/>
    <property type="match status" value="1"/>
</dbReference>
<comment type="similarity">
    <text evidence="2">Belongs to the ferric reductase (FRE) family.</text>
</comment>